<organism evidence="1 2">
    <name type="scientific">Hymenobacter luteus</name>
    <dbReference type="NCBI Taxonomy" id="1411122"/>
    <lineage>
        <taxon>Bacteria</taxon>
        <taxon>Pseudomonadati</taxon>
        <taxon>Bacteroidota</taxon>
        <taxon>Cytophagia</taxon>
        <taxon>Cytophagales</taxon>
        <taxon>Hymenobacteraceae</taxon>
        <taxon>Hymenobacter</taxon>
    </lineage>
</organism>
<accession>A0A7W9T4M7</accession>
<dbReference type="AlphaFoldDB" id="A0A7W9T4M7"/>
<dbReference type="GO" id="GO:0004601">
    <property type="term" value="F:peroxidase activity"/>
    <property type="evidence" value="ECO:0007669"/>
    <property type="project" value="InterPro"/>
</dbReference>
<sequence length="142" mass="15088">MTTSAIKRTAAARWQGRGTDGAGQLTTGSTILQGARYSYLTRFEEGIGTNPEELIAAAHAGCFAMKLAFNLQAAGFAADYIDARCEVVLQDGCISASHLTISAGVPGLNLARFQEMVDDARQNCPVSQVLRADIHCTAHLTQ</sequence>
<dbReference type="NCBIfam" id="TIGR03562">
    <property type="entry name" value="osmo_induc_OsmC"/>
    <property type="match status" value="1"/>
</dbReference>
<dbReference type="PANTHER" id="PTHR42830">
    <property type="entry name" value="OSMOTICALLY INDUCIBLE FAMILY PROTEIN"/>
    <property type="match status" value="1"/>
</dbReference>
<dbReference type="EMBL" id="JACHGG010000013">
    <property type="protein sequence ID" value="MBB6061450.1"/>
    <property type="molecule type" value="Genomic_DNA"/>
</dbReference>
<protein>
    <submittedName>
        <fullName evidence="1">Osmotically inducible protein OsmC</fullName>
    </submittedName>
</protein>
<keyword evidence="2" id="KW-1185">Reference proteome</keyword>
<proteinExistence type="predicted"/>
<name>A0A7W9T4M7_9BACT</name>
<dbReference type="SUPFAM" id="SSF82784">
    <property type="entry name" value="OsmC-like"/>
    <property type="match status" value="1"/>
</dbReference>
<dbReference type="InterPro" id="IPR052707">
    <property type="entry name" value="OsmC_Ohr_Peroxiredoxin"/>
</dbReference>
<reference evidence="1 2" key="1">
    <citation type="submission" date="2020-08" db="EMBL/GenBank/DDBJ databases">
        <title>Genomic Encyclopedia of Type Strains, Phase IV (KMG-IV): sequencing the most valuable type-strain genomes for metagenomic binning, comparative biology and taxonomic classification.</title>
        <authorList>
            <person name="Goeker M."/>
        </authorList>
    </citation>
    <scope>NUCLEOTIDE SEQUENCE [LARGE SCALE GENOMIC DNA]</scope>
    <source>
        <strain evidence="1 2">DSM 26718</strain>
    </source>
</reference>
<comment type="caution">
    <text evidence="1">The sequence shown here is derived from an EMBL/GenBank/DDBJ whole genome shotgun (WGS) entry which is preliminary data.</text>
</comment>
<dbReference type="PANTHER" id="PTHR42830:SF1">
    <property type="entry name" value="OSMOTICALLY INDUCIBLE FAMILY PROTEIN"/>
    <property type="match status" value="1"/>
</dbReference>
<dbReference type="RefSeq" id="WP_183403524.1">
    <property type="nucleotide sequence ID" value="NZ_JACHGG010000013.1"/>
</dbReference>
<dbReference type="InterPro" id="IPR015946">
    <property type="entry name" value="KH_dom-like_a/b"/>
</dbReference>
<dbReference type="Proteomes" id="UP000532746">
    <property type="component" value="Unassembled WGS sequence"/>
</dbReference>
<dbReference type="InterPro" id="IPR036102">
    <property type="entry name" value="OsmC/Ohrsf"/>
</dbReference>
<evidence type="ECO:0000313" key="1">
    <source>
        <dbReference type="EMBL" id="MBB6061450.1"/>
    </source>
</evidence>
<dbReference type="InterPro" id="IPR019904">
    <property type="entry name" value="Peroxiredoxin_OsmC"/>
</dbReference>
<dbReference type="Gene3D" id="3.30.300.20">
    <property type="match status" value="1"/>
</dbReference>
<dbReference type="GO" id="GO:0006979">
    <property type="term" value="P:response to oxidative stress"/>
    <property type="evidence" value="ECO:0007669"/>
    <property type="project" value="InterPro"/>
</dbReference>
<gene>
    <name evidence="1" type="ORF">HNQ93_004329</name>
</gene>
<dbReference type="InterPro" id="IPR003718">
    <property type="entry name" value="OsmC/Ohr_fam"/>
</dbReference>
<evidence type="ECO:0000313" key="2">
    <source>
        <dbReference type="Proteomes" id="UP000532746"/>
    </source>
</evidence>
<dbReference type="Pfam" id="PF02566">
    <property type="entry name" value="OsmC"/>
    <property type="match status" value="1"/>
</dbReference>